<dbReference type="EMBL" id="JACDTQ010001259">
    <property type="protein sequence ID" value="KAF5923367.1"/>
    <property type="molecule type" value="Genomic_DNA"/>
</dbReference>
<protein>
    <submittedName>
        <fullName evidence="1">Uncharacterized protein</fullName>
    </submittedName>
</protein>
<accession>A0A7J7F5Z6</accession>
<organism evidence="1 2">
    <name type="scientific">Diceros bicornis minor</name>
    <name type="common">South-central black rhinoceros</name>
    <dbReference type="NCBI Taxonomy" id="77932"/>
    <lineage>
        <taxon>Eukaryota</taxon>
        <taxon>Metazoa</taxon>
        <taxon>Chordata</taxon>
        <taxon>Craniata</taxon>
        <taxon>Vertebrata</taxon>
        <taxon>Euteleostomi</taxon>
        <taxon>Mammalia</taxon>
        <taxon>Eutheria</taxon>
        <taxon>Laurasiatheria</taxon>
        <taxon>Perissodactyla</taxon>
        <taxon>Rhinocerotidae</taxon>
        <taxon>Diceros</taxon>
    </lineage>
</organism>
<name>A0A7J7F5Z6_DICBM</name>
<sequence>MDLMDKAVENPIATETQDLVSRSIKKMADGVSYISCYVNQCNGWSREIHQLKISTQKIEDGDQSLWQGEGNHKRKGKK</sequence>
<evidence type="ECO:0000313" key="2">
    <source>
        <dbReference type="Proteomes" id="UP000551758"/>
    </source>
</evidence>
<dbReference type="Proteomes" id="UP000551758">
    <property type="component" value="Unassembled WGS sequence"/>
</dbReference>
<comment type="caution">
    <text evidence="1">The sequence shown here is derived from an EMBL/GenBank/DDBJ whole genome shotgun (WGS) entry which is preliminary data.</text>
</comment>
<proteinExistence type="predicted"/>
<evidence type="ECO:0000313" key="1">
    <source>
        <dbReference type="EMBL" id="KAF5923367.1"/>
    </source>
</evidence>
<gene>
    <name evidence="1" type="ORF">HPG69_006536</name>
</gene>
<keyword evidence="2" id="KW-1185">Reference proteome</keyword>
<dbReference type="AlphaFoldDB" id="A0A7J7F5Z6"/>
<reference evidence="1 2" key="1">
    <citation type="journal article" date="2020" name="Mol. Biol. Evol.">
        <title>Interspecific Gene Flow and the Evolution of Specialization in Black and White Rhinoceros.</title>
        <authorList>
            <person name="Moodley Y."/>
            <person name="Westbury M.V."/>
            <person name="Russo I.M."/>
            <person name="Gopalakrishnan S."/>
            <person name="Rakotoarivelo A."/>
            <person name="Olsen R.A."/>
            <person name="Prost S."/>
            <person name="Tunstall T."/>
            <person name="Ryder O.A."/>
            <person name="Dalen L."/>
            <person name="Bruford M.W."/>
        </authorList>
    </citation>
    <scope>NUCLEOTIDE SEQUENCE [LARGE SCALE GENOMIC DNA]</scope>
    <source>
        <strain evidence="1">SBR-YM</strain>
        <tissue evidence="1">Skin</tissue>
    </source>
</reference>